<organism evidence="1 2">
    <name type="scientific">Enterococcus gallinarum</name>
    <dbReference type="NCBI Taxonomy" id="1353"/>
    <lineage>
        <taxon>Bacteria</taxon>
        <taxon>Bacillati</taxon>
        <taxon>Bacillota</taxon>
        <taxon>Bacilli</taxon>
        <taxon>Lactobacillales</taxon>
        <taxon>Enterococcaceae</taxon>
        <taxon>Enterococcus</taxon>
    </lineage>
</organism>
<dbReference type="RefSeq" id="WP_002333933.1">
    <property type="nucleotide sequence ID" value="NZ_CP050485.1"/>
</dbReference>
<dbReference type="InterPro" id="IPR041895">
    <property type="entry name" value="ArdA_dom1"/>
</dbReference>
<name>A0AAE7MMW7_ENTGA</name>
<evidence type="ECO:0000313" key="2">
    <source>
        <dbReference type="Proteomes" id="UP000516696"/>
    </source>
</evidence>
<accession>A0AAE7MMW7</accession>
<protein>
    <submittedName>
        <fullName evidence="1">Antirestriction protein ArdA</fullName>
    </submittedName>
</protein>
<evidence type="ECO:0000313" key="1">
    <source>
        <dbReference type="EMBL" id="QOG26401.1"/>
    </source>
</evidence>
<dbReference type="Proteomes" id="UP000516696">
    <property type="component" value="Chromosome"/>
</dbReference>
<dbReference type="EMBL" id="CP050485">
    <property type="protein sequence ID" value="QOG26401.1"/>
    <property type="molecule type" value="Genomic_DNA"/>
</dbReference>
<reference evidence="1 2" key="1">
    <citation type="submission" date="2020-03" db="EMBL/GenBank/DDBJ databases">
        <title>Characterization of ganglioside-mimicking enterococci.</title>
        <authorList>
            <person name="Patry R.T."/>
            <person name="Nothaft H."/>
            <person name="Bridger R."/>
            <person name="Shajahan A."/>
            <person name="Huynh S."/>
            <person name="Sanchez S."/>
            <person name="Azadi P."/>
            <person name="Cooper K."/>
            <person name="Miller W.G."/>
            <person name="Parker C.T."/>
            <person name="Wells L."/>
            <person name="Szymanski C.M."/>
        </authorList>
    </citation>
    <scope>NUCLEOTIDE SEQUENCE [LARGE SCALE GENOMIC DNA]</scope>
    <source>
        <strain evidence="1 2">EGM181</strain>
    </source>
</reference>
<dbReference type="Gene3D" id="1.10.8.560">
    <property type="entry name" value="Antirestriction protein ArdA, domain 2"/>
    <property type="match status" value="1"/>
</dbReference>
<gene>
    <name evidence="1" type="ORF">EGM181_03575</name>
</gene>
<dbReference type="Pfam" id="PF07275">
    <property type="entry name" value="ArdA"/>
    <property type="match status" value="1"/>
</dbReference>
<dbReference type="AlphaFoldDB" id="A0AAE7MMW7"/>
<dbReference type="InterPro" id="IPR041893">
    <property type="entry name" value="ArdA_dom3"/>
</dbReference>
<dbReference type="InterPro" id="IPR041896">
    <property type="entry name" value="ArdA_dom2"/>
</dbReference>
<dbReference type="Gene3D" id="1.10.10.1190">
    <property type="entry name" value="Antirestriction protein ArdA, domain 3"/>
    <property type="match status" value="1"/>
</dbReference>
<dbReference type="Gene3D" id="3.10.20.480">
    <property type="entry name" value="Antirestriction protein ArdA, domain 1"/>
    <property type="match status" value="1"/>
</dbReference>
<proteinExistence type="predicted"/>
<sequence length="167" mass="19268">MAEMRVYVANLGKYNEGELVGAWFTPPIDEDEMAERIGLNESYEEYAIHDAELPFEVNEYTSIGELNRLCELVMELEGSPIYDELKEIQGMWFSSLEELLEHQEDIICYSDCDSMEDVARYFVEETGQLGEIPNKLQNYIDYQALGRDMEMEGSFLVTAHGIFEYIG</sequence>
<dbReference type="InterPro" id="IPR009899">
    <property type="entry name" value="ArdA"/>
</dbReference>